<comment type="caution">
    <text evidence="2">The sequence shown here is derived from an EMBL/GenBank/DDBJ whole genome shotgun (WGS) entry which is preliminary data.</text>
</comment>
<sequence length="41" mass="4621">MYCRSINIVLVAFGLVALQNAMAPLKNADIEQFRKYIFDSG</sequence>
<dbReference type="AlphaFoldDB" id="A0A5J4U2B7"/>
<organism evidence="2 3">
    <name type="scientific">Streblomastix strix</name>
    <dbReference type="NCBI Taxonomy" id="222440"/>
    <lineage>
        <taxon>Eukaryota</taxon>
        <taxon>Metamonada</taxon>
        <taxon>Preaxostyla</taxon>
        <taxon>Oxymonadida</taxon>
        <taxon>Streblomastigidae</taxon>
        <taxon>Streblomastix</taxon>
    </lineage>
</organism>
<feature type="non-terminal residue" evidence="2">
    <location>
        <position position="41"/>
    </location>
</feature>
<name>A0A5J4U2B7_9EUKA</name>
<evidence type="ECO:0000256" key="1">
    <source>
        <dbReference type="SAM" id="SignalP"/>
    </source>
</evidence>
<gene>
    <name evidence="2" type="ORF">EZS28_040696</name>
</gene>
<feature type="signal peptide" evidence="1">
    <location>
        <begin position="1"/>
        <end position="21"/>
    </location>
</feature>
<evidence type="ECO:0000313" key="3">
    <source>
        <dbReference type="Proteomes" id="UP000324800"/>
    </source>
</evidence>
<proteinExistence type="predicted"/>
<keyword evidence="1" id="KW-0732">Signal</keyword>
<feature type="chain" id="PRO_5023817896" evidence="1">
    <location>
        <begin position="22"/>
        <end position="41"/>
    </location>
</feature>
<dbReference type="EMBL" id="SNRW01022494">
    <property type="protein sequence ID" value="KAA6363775.1"/>
    <property type="molecule type" value="Genomic_DNA"/>
</dbReference>
<dbReference type="Proteomes" id="UP000324800">
    <property type="component" value="Unassembled WGS sequence"/>
</dbReference>
<reference evidence="2 3" key="1">
    <citation type="submission" date="2019-03" db="EMBL/GenBank/DDBJ databases">
        <title>Single cell metagenomics reveals metabolic interactions within the superorganism composed of flagellate Streblomastix strix and complex community of Bacteroidetes bacteria on its surface.</title>
        <authorList>
            <person name="Treitli S.C."/>
            <person name="Kolisko M."/>
            <person name="Husnik F."/>
            <person name="Keeling P."/>
            <person name="Hampl V."/>
        </authorList>
    </citation>
    <scope>NUCLEOTIDE SEQUENCE [LARGE SCALE GENOMIC DNA]</scope>
    <source>
        <strain evidence="2">ST1C</strain>
    </source>
</reference>
<accession>A0A5J4U2B7</accession>
<evidence type="ECO:0000313" key="2">
    <source>
        <dbReference type="EMBL" id="KAA6363775.1"/>
    </source>
</evidence>
<protein>
    <submittedName>
        <fullName evidence="2">Uncharacterized protein</fullName>
    </submittedName>
</protein>